<comment type="caution">
    <text evidence="2">The sequence shown here is derived from an EMBL/GenBank/DDBJ whole genome shotgun (WGS) entry which is preliminary data.</text>
</comment>
<gene>
    <name evidence="2" type="ORF">B0H17DRAFT_708227</name>
</gene>
<evidence type="ECO:0000313" key="2">
    <source>
        <dbReference type="EMBL" id="KAJ7686684.1"/>
    </source>
</evidence>
<evidence type="ECO:0000313" key="3">
    <source>
        <dbReference type="Proteomes" id="UP001221757"/>
    </source>
</evidence>
<keyword evidence="1" id="KW-0732">Signal</keyword>
<feature type="chain" id="PRO_5042293678" evidence="1">
    <location>
        <begin position="20"/>
        <end position="120"/>
    </location>
</feature>
<organism evidence="2 3">
    <name type="scientific">Mycena rosella</name>
    <name type="common">Pink bonnet</name>
    <name type="synonym">Agaricus rosellus</name>
    <dbReference type="NCBI Taxonomy" id="1033263"/>
    <lineage>
        <taxon>Eukaryota</taxon>
        <taxon>Fungi</taxon>
        <taxon>Dikarya</taxon>
        <taxon>Basidiomycota</taxon>
        <taxon>Agaricomycotina</taxon>
        <taxon>Agaricomycetes</taxon>
        <taxon>Agaricomycetidae</taxon>
        <taxon>Agaricales</taxon>
        <taxon>Marasmiineae</taxon>
        <taxon>Mycenaceae</taxon>
        <taxon>Mycena</taxon>
    </lineage>
</organism>
<evidence type="ECO:0000256" key="1">
    <source>
        <dbReference type="SAM" id="SignalP"/>
    </source>
</evidence>
<reference evidence="2" key="1">
    <citation type="submission" date="2023-03" db="EMBL/GenBank/DDBJ databases">
        <title>Massive genome expansion in bonnet fungi (Mycena s.s.) driven by repeated elements and novel gene families across ecological guilds.</title>
        <authorList>
            <consortium name="Lawrence Berkeley National Laboratory"/>
            <person name="Harder C.B."/>
            <person name="Miyauchi S."/>
            <person name="Viragh M."/>
            <person name="Kuo A."/>
            <person name="Thoen E."/>
            <person name="Andreopoulos B."/>
            <person name="Lu D."/>
            <person name="Skrede I."/>
            <person name="Drula E."/>
            <person name="Henrissat B."/>
            <person name="Morin E."/>
            <person name="Kohler A."/>
            <person name="Barry K."/>
            <person name="LaButti K."/>
            <person name="Morin E."/>
            <person name="Salamov A."/>
            <person name="Lipzen A."/>
            <person name="Mereny Z."/>
            <person name="Hegedus B."/>
            <person name="Baldrian P."/>
            <person name="Stursova M."/>
            <person name="Weitz H."/>
            <person name="Taylor A."/>
            <person name="Grigoriev I.V."/>
            <person name="Nagy L.G."/>
            <person name="Martin F."/>
            <person name="Kauserud H."/>
        </authorList>
    </citation>
    <scope>NUCLEOTIDE SEQUENCE</scope>
    <source>
        <strain evidence="2">CBHHK067</strain>
    </source>
</reference>
<dbReference type="AlphaFoldDB" id="A0AAD7GFP5"/>
<feature type="signal peptide" evidence="1">
    <location>
        <begin position="1"/>
        <end position="19"/>
    </location>
</feature>
<dbReference type="EMBL" id="JARKIE010000094">
    <property type="protein sequence ID" value="KAJ7686684.1"/>
    <property type="molecule type" value="Genomic_DNA"/>
</dbReference>
<proteinExistence type="predicted"/>
<protein>
    <submittedName>
        <fullName evidence="2">Uncharacterized protein</fullName>
    </submittedName>
</protein>
<dbReference type="Proteomes" id="UP001221757">
    <property type="component" value="Unassembled WGS sequence"/>
</dbReference>
<keyword evidence="3" id="KW-1185">Reference proteome</keyword>
<sequence length="120" mass="13722">MFLAENLLCVRLLPSSGYADCDIRAYWVFLQWPRQNFGKSPRHRVHLQAPCYDTQSQNMTQAPFRTQLTLLRIQVYPPNHYLVGPLYKFAQQCQPGIIPSADAECRFVRLSTDATCGLTG</sequence>
<accession>A0AAD7GFP5</accession>
<name>A0AAD7GFP5_MYCRO</name>